<dbReference type="InterPro" id="IPR005467">
    <property type="entry name" value="His_kinase_dom"/>
</dbReference>
<evidence type="ECO:0000256" key="6">
    <source>
        <dbReference type="ARBA" id="ARBA00022777"/>
    </source>
</evidence>
<dbReference type="Proteomes" id="UP000261284">
    <property type="component" value="Unassembled WGS sequence"/>
</dbReference>
<evidence type="ECO:0000256" key="8">
    <source>
        <dbReference type="SAM" id="Phobius"/>
    </source>
</evidence>
<dbReference type="AlphaFoldDB" id="A0A3E1NIG9"/>
<dbReference type="Pfam" id="PF02518">
    <property type="entry name" value="HATPase_c"/>
    <property type="match status" value="1"/>
</dbReference>
<evidence type="ECO:0000256" key="4">
    <source>
        <dbReference type="ARBA" id="ARBA00022679"/>
    </source>
</evidence>
<feature type="transmembrane region" description="Helical" evidence="8">
    <location>
        <begin position="127"/>
        <end position="150"/>
    </location>
</feature>
<evidence type="ECO:0000256" key="7">
    <source>
        <dbReference type="ARBA" id="ARBA00022989"/>
    </source>
</evidence>
<comment type="caution">
    <text evidence="10">The sequence shown here is derived from an EMBL/GenBank/DDBJ whole genome shotgun (WGS) entry which is preliminary data.</text>
</comment>
<dbReference type="InterPro" id="IPR050428">
    <property type="entry name" value="TCS_sensor_his_kinase"/>
</dbReference>
<dbReference type="SMART" id="SM00387">
    <property type="entry name" value="HATPase_c"/>
    <property type="match status" value="1"/>
</dbReference>
<keyword evidence="8" id="KW-0472">Membrane</keyword>
<evidence type="ECO:0000256" key="5">
    <source>
        <dbReference type="ARBA" id="ARBA00022692"/>
    </source>
</evidence>
<dbReference type="Gene3D" id="3.30.565.10">
    <property type="entry name" value="Histidine kinase-like ATPase, C-terminal domain"/>
    <property type="match status" value="1"/>
</dbReference>
<comment type="catalytic activity">
    <reaction evidence="1">
        <text>ATP + protein L-histidine = ADP + protein N-phospho-L-histidine.</text>
        <dbReference type="EC" id="2.7.13.3"/>
    </reaction>
</comment>
<accession>A0A3E1NIG9</accession>
<dbReference type="RefSeq" id="WP_116847823.1">
    <property type="nucleotide sequence ID" value="NZ_QTJU01000004.1"/>
</dbReference>
<evidence type="ECO:0000256" key="2">
    <source>
        <dbReference type="ARBA" id="ARBA00012438"/>
    </source>
</evidence>
<dbReference type="Pfam" id="PF00512">
    <property type="entry name" value="HisKA"/>
    <property type="match status" value="1"/>
</dbReference>
<dbReference type="InterPro" id="IPR036890">
    <property type="entry name" value="HATPase_C_sf"/>
</dbReference>
<dbReference type="PANTHER" id="PTHR45436">
    <property type="entry name" value="SENSOR HISTIDINE KINASE YKOH"/>
    <property type="match status" value="1"/>
</dbReference>
<keyword evidence="5 8" id="KW-0812">Transmembrane</keyword>
<dbReference type="OrthoDB" id="1522504at2"/>
<keyword evidence="11" id="KW-1185">Reference proteome</keyword>
<feature type="transmembrane region" description="Helical" evidence="8">
    <location>
        <begin position="12"/>
        <end position="34"/>
    </location>
</feature>
<proteinExistence type="predicted"/>
<keyword evidence="6 10" id="KW-0418">Kinase</keyword>
<dbReference type="EC" id="2.7.13.3" evidence="2"/>
<protein>
    <recommendedName>
        <fullName evidence="2">histidine kinase</fullName>
        <ecNumber evidence="2">2.7.13.3</ecNumber>
    </recommendedName>
</protein>
<keyword evidence="7 8" id="KW-1133">Transmembrane helix</keyword>
<dbReference type="GO" id="GO:0005886">
    <property type="term" value="C:plasma membrane"/>
    <property type="evidence" value="ECO:0007669"/>
    <property type="project" value="TreeGrafter"/>
</dbReference>
<evidence type="ECO:0000313" key="10">
    <source>
        <dbReference type="EMBL" id="RFM27746.1"/>
    </source>
</evidence>
<evidence type="ECO:0000256" key="3">
    <source>
        <dbReference type="ARBA" id="ARBA00022553"/>
    </source>
</evidence>
<sequence>MKLFSRYNRINLLATVVIFLLSSGAFYALLRYVLIDQVDDDLKIEQHEIITYVNKYNRLPEVVPVKDQVIQFTPGKTIFHKRQLFNAKLHDPITQEEKPFRQLRFNIAAGGQWYTAGVGKSLDDTDALTAAIITITLGTLLLILLVSSIINRLVLKKLWKPFYQSMQVIQGFSLAGTQPLQFTASGTDEFDFMNHVLQQTTQKAGQDYLVLKNFTENAAHELQTPLAIIQSKLDVLIQDEQLTPHQGQAVQSAYEAIQRLTHLNQCLLLLAKIENKQFSDTEQLNLEQAVSQKLQHLEELIHAQQLTTKVQLQPATITMNPALLDILLNNLLSNAIRHTHTGVIAITLEPSRLQIGNTGNAPLNSAHLFTRFYKADAGNAAHNGLGLAIAHEICAVSGYQLQYAFNHGLHVFTLTFTEQMQQSV</sequence>
<evidence type="ECO:0000259" key="9">
    <source>
        <dbReference type="PROSITE" id="PS50109"/>
    </source>
</evidence>
<dbReference type="SMART" id="SM00388">
    <property type="entry name" value="HisKA"/>
    <property type="match status" value="1"/>
</dbReference>
<dbReference type="Gene3D" id="1.10.287.130">
    <property type="match status" value="1"/>
</dbReference>
<gene>
    <name evidence="10" type="ORF">DXN05_13675</name>
</gene>
<evidence type="ECO:0000313" key="11">
    <source>
        <dbReference type="Proteomes" id="UP000261284"/>
    </source>
</evidence>
<reference evidence="10 11" key="1">
    <citation type="submission" date="2018-08" db="EMBL/GenBank/DDBJ databases">
        <title>Chitinophagaceae sp. K23C18032701, a novel bacterium isolated from forest soil.</title>
        <authorList>
            <person name="Wang C."/>
        </authorList>
    </citation>
    <scope>NUCLEOTIDE SEQUENCE [LARGE SCALE GENOMIC DNA]</scope>
    <source>
        <strain evidence="10 11">K23C18032701</strain>
    </source>
</reference>
<keyword evidence="3" id="KW-0597">Phosphoprotein</keyword>
<dbReference type="SUPFAM" id="SSF55874">
    <property type="entry name" value="ATPase domain of HSP90 chaperone/DNA topoisomerase II/histidine kinase"/>
    <property type="match status" value="1"/>
</dbReference>
<dbReference type="EMBL" id="QTJU01000004">
    <property type="protein sequence ID" value="RFM27746.1"/>
    <property type="molecule type" value="Genomic_DNA"/>
</dbReference>
<evidence type="ECO:0000256" key="1">
    <source>
        <dbReference type="ARBA" id="ARBA00000085"/>
    </source>
</evidence>
<organism evidence="10 11">
    <name type="scientific">Deminuibacter soli</name>
    <dbReference type="NCBI Taxonomy" id="2291815"/>
    <lineage>
        <taxon>Bacteria</taxon>
        <taxon>Pseudomonadati</taxon>
        <taxon>Bacteroidota</taxon>
        <taxon>Chitinophagia</taxon>
        <taxon>Chitinophagales</taxon>
        <taxon>Chitinophagaceae</taxon>
        <taxon>Deminuibacter</taxon>
    </lineage>
</organism>
<dbReference type="SUPFAM" id="SSF47384">
    <property type="entry name" value="Homodimeric domain of signal transducing histidine kinase"/>
    <property type="match status" value="1"/>
</dbReference>
<keyword evidence="4" id="KW-0808">Transferase</keyword>
<feature type="domain" description="Histidine kinase" evidence="9">
    <location>
        <begin position="217"/>
        <end position="420"/>
    </location>
</feature>
<dbReference type="GO" id="GO:0000155">
    <property type="term" value="F:phosphorelay sensor kinase activity"/>
    <property type="evidence" value="ECO:0007669"/>
    <property type="project" value="InterPro"/>
</dbReference>
<dbReference type="InterPro" id="IPR003661">
    <property type="entry name" value="HisK_dim/P_dom"/>
</dbReference>
<dbReference type="CDD" id="cd00082">
    <property type="entry name" value="HisKA"/>
    <property type="match status" value="1"/>
</dbReference>
<dbReference type="InterPro" id="IPR003594">
    <property type="entry name" value="HATPase_dom"/>
</dbReference>
<dbReference type="PROSITE" id="PS50109">
    <property type="entry name" value="HIS_KIN"/>
    <property type="match status" value="1"/>
</dbReference>
<name>A0A3E1NIG9_9BACT</name>
<dbReference type="PANTHER" id="PTHR45436:SF5">
    <property type="entry name" value="SENSOR HISTIDINE KINASE TRCS"/>
    <property type="match status" value="1"/>
</dbReference>
<dbReference type="InterPro" id="IPR036097">
    <property type="entry name" value="HisK_dim/P_sf"/>
</dbReference>